<dbReference type="GO" id="GO:0016926">
    <property type="term" value="P:protein desumoylation"/>
    <property type="evidence" value="ECO:0007669"/>
    <property type="project" value="TreeGrafter"/>
</dbReference>
<evidence type="ECO:0000256" key="1">
    <source>
        <dbReference type="ARBA" id="ARBA00005234"/>
    </source>
</evidence>
<evidence type="ECO:0000256" key="4">
    <source>
        <dbReference type="ARBA" id="ARBA00022786"/>
    </source>
</evidence>
<feature type="compositionally biased region" description="Polar residues" evidence="6">
    <location>
        <begin position="15"/>
        <end position="43"/>
    </location>
</feature>
<evidence type="ECO:0000313" key="9">
    <source>
        <dbReference type="Proteomes" id="UP000724874"/>
    </source>
</evidence>
<organism evidence="8 9">
    <name type="scientific">Gymnopilus junonius</name>
    <name type="common">Spectacular rustgill mushroom</name>
    <name type="synonym">Gymnopilus spectabilis subsp. junonius</name>
    <dbReference type="NCBI Taxonomy" id="109634"/>
    <lineage>
        <taxon>Eukaryota</taxon>
        <taxon>Fungi</taxon>
        <taxon>Dikarya</taxon>
        <taxon>Basidiomycota</taxon>
        <taxon>Agaricomycotina</taxon>
        <taxon>Agaricomycetes</taxon>
        <taxon>Agaricomycetidae</taxon>
        <taxon>Agaricales</taxon>
        <taxon>Agaricineae</taxon>
        <taxon>Hymenogastraceae</taxon>
        <taxon>Gymnopilus</taxon>
    </lineage>
</organism>
<dbReference type="PANTHER" id="PTHR46896">
    <property type="entry name" value="SENTRIN-SPECIFIC PROTEASE"/>
    <property type="match status" value="1"/>
</dbReference>
<evidence type="ECO:0000256" key="2">
    <source>
        <dbReference type="ARBA" id="ARBA00022553"/>
    </source>
</evidence>
<name>A0A9P5NZA2_GYMJU</name>
<comment type="similarity">
    <text evidence="1">Belongs to the peptidase C48 family.</text>
</comment>
<feature type="domain" description="Ubiquitin-like protease family profile" evidence="7">
    <location>
        <begin position="529"/>
        <end position="889"/>
    </location>
</feature>
<feature type="compositionally biased region" description="Polar residues" evidence="6">
    <location>
        <begin position="150"/>
        <end position="161"/>
    </location>
</feature>
<keyword evidence="2" id="KW-0597">Phosphoprotein</keyword>
<evidence type="ECO:0000256" key="3">
    <source>
        <dbReference type="ARBA" id="ARBA00022670"/>
    </source>
</evidence>
<feature type="compositionally biased region" description="Polar residues" evidence="6">
    <location>
        <begin position="261"/>
        <end position="272"/>
    </location>
</feature>
<proteinExistence type="inferred from homology"/>
<feature type="compositionally biased region" description="Basic residues" evidence="6">
    <location>
        <begin position="784"/>
        <end position="793"/>
    </location>
</feature>
<feature type="region of interest" description="Disordered" evidence="6">
    <location>
        <begin position="130"/>
        <end position="161"/>
    </location>
</feature>
<feature type="region of interest" description="Disordered" evidence="6">
    <location>
        <begin position="643"/>
        <end position="806"/>
    </location>
</feature>
<dbReference type="InterPro" id="IPR003653">
    <property type="entry name" value="Peptidase_C48_C"/>
</dbReference>
<dbReference type="OrthoDB" id="442460at2759"/>
<dbReference type="GO" id="GO:0005737">
    <property type="term" value="C:cytoplasm"/>
    <property type="evidence" value="ECO:0007669"/>
    <property type="project" value="TreeGrafter"/>
</dbReference>
<keyword evidence="3" id="KW-0645">Protease</keyword>
<sequence length="989" mass="111406">MTTRSDREQIGVLNGVTSSSSKAAWKNTPTPITVPANSPSNGSRRPGANPYNANPNYSRKPDTHVSAPVGNVTSRRTLLGSIGLGGGRPGKKRRVEESSQSSSHPNLRAALINGNYSAHDRDVIICVDDDDDDQDLRNHESRYHKRPSSDELNITTEPSSSTGRLEKFKYINVNQRKTESKPMLAPEPPENEWLEVHYAEGDQDSDSIESFSDLDRAPPSGIVKDAVRKFENLGNSKKPPPKIDLAQKQKPRAKQRMKGKASTSRSAGFTQGPNIVDFMRSSTLSRKTDERLPIEAFYINSDLRSSTEQEFELTWTSSPSLTIKSTSYSFKIPHVNCTSITFSMPDEMKGIEPVIQINTEQLVTIKFDVTSPLWSPKKYQRFLDSLSRLKPQSVLINVLWREAQQLAESGTSEGHSKFSSVQSNSRMKELEAIRERKTRDGYSLSGPRKRKEPPGHTPPESPLTDISKSIVEDSEMRTLPAYSKRRNAQSVGSPSLRRSTRNTMTTRTPVAADQDEVILVYPQGTPGAVNITNADLGRLEPGEFLNDTLIEFGLKFWLKELEQTNPELASQIHIFNSFFYKKLNQKDPQQAYESVRKWTSKFDIFQKKYIIVPINEHLHWYLAIIYEPEHILSPIMPEVPSIRKETRSSRKANAANQEPPETTLERRDTKDEQNPTPSEAEVERNLNDDFQNSCTIESLDDDGDDELLLQSEPTDYDDDRSSAALSYVSQEGEEVVLAPRSLEGPSGRQGSPRPTMPGEVPDSTEESESRKGQSGINPSLFYHHLPKNGKRKRKDEVTRDPDIAMKETKPEEDEVFFVERPKTYIFTMDSLGTRHPQAIKRLANYLKMEAQDKKGVQGASLAMGKFASVPVQPNFCDCGVYLLHFAETFMTQPKEYYKNILSQKPKLISNKERQDAWLGDKVGHMRTDMIDHIKRLSAEWKKGRAASVEAKKTEQHDGDSDIKMVDSDTDVELVEAVGLTKQSKSARRK</sequence>
<feature type="compositionally biased region" description="Basic residues" evidence="6">
    <location>
        <begin position="249"/>
        <end position="259"/>
    </location>
</feature>
<accession>A0A9P5NZA2</accession>
<dbReference type="EMBL" id="JADNYJ010000010">
    <property type="protein sequence ID" value="KAF8908964.1"/>
    <property type="molecule type" value="Genomic_DNA"/>
</dbReference>
<dbReference type="PROSITE" id="PS50600">
    <property type="entry name" value="ULP_PROTEASE"/>
    <property type="match status" value="1"/>
</dbReference>
<gene>
    <name evidence="8" type="ORF">CPB84DRAFT_1843311</name>
</gene>
<feature type="compositionally biased region" description="Basic and acidic residues" evidence="6">
    <location>
        <begin position="663"/>
        <end position="673"/>
    </location>
</feature>
<dbReference type="GO" id="GO:0070139">
    <property type="term" value="F:SUMO-specific endopeptidase activity"/>
    <property type="evidence" value="ECO:0007669"/>
    <property type="project" value="TreeGrafter"/>
</dbReference>
<dbReference type="SUPFAM" id="SSF54001">
    <property type="entry name" value="Cysteine proteinases"/>
    <property type="match status" value="1"/>
</dbReference>
<keyword evidence="4" id="KW-0833">Ubl conjugation pathway</keyword>
<dbReference type="GO" id="GO:0006508">
    <property type="term" value="P:proteolysis"/>
    <property type="evidence" value="ECO:0007669"/>
    <property type="project" value="UniProtKB-KW"/>
</dbReference>
<dbReference type="AlphaFoldDB" id="A0A9P5NZA2"/>
<feature type="region of interest" description="Disordered" evidence="6">
    <location>
        <begin position="433"/>
        <end position="507"/>
    </location>
</feature>
<evidence type="ECO:0000256" key="5">
    <source>
        <dbReference type="ARBA" id="ARBA00022801"/>
    </source>
</evidence>
<dbReference type="Proteomes" id="UP000724874">
    <property type="component" value="Unassembled WGS sequence"/>
</dbReference>
<dbReference type="Gene3D" id="3.40.395.10">
    <property type="entry name" value="Adenoviral Proteinase, Chain A"/>
    <property type="match status" value="1"/>
</dbReference>
<reference evidence="8" key="1">
    <citation type="submission" date="2020-11" db="EMBL/GenBank/DDBJ databases">
        <authorList>
            <consortium name="DOE Joint Genome Institute"/>
            <person name="Ahrendt S."/>
            <person name="Riley R."/>
            <person name="Andreopoulos W."/>
            <person name="LaButti K."/>
            <person name="Pangilinan J."/>
            <person name="Ruiz-duenas F.J."/>
            <person name="Barrasa J.M."/>
            <person name="Sanchez-Garcia M."/>
            <person name="Camarero S."/>
            <person name="Miyauchi S."/>
            <person name="Serrano A."/>
            <person name="Linde D."/>
            <person name="Babiker R."/>
            <person name="Drula E."/>
            <person name="Ayuso-Fernandez I."/>
            <person name="Pacheco R."/>
            <person name="Padilla G."/>
            <person name="Ferreira P."/>
            <person name="Barriuso J."/>
            <person name="Kellner H."/>
            <person name="Castanera R."/>
            <person name="Alfaro M."/>
            <person name="Ramirez L."/>
            <person name="Pisabarro A.G."/>
            <person name="Kuo A."/>
            <person name="Tritt A."/>
            <person name="Lipzen A."/>
            <person name="He G."/>
            <person name="Yan M."/>
            <person name="Ng V."/>
            <person name="Cullen D."/>
            <person name="Martin F."/>
            <person name="Rosso M.-N."/>
            <person name="Henrissat B."/>
            <person name="Hibbett D."/>
            <person name="Martinez A.T."/>
            <person name="Grigoriev I.V."/>
        </authorList>
    </citation>
    <scope>NUCLEOTIDE SEQUENCE</scope>
    <source>
        <strain evidence="8">AH 44721</strain>
    </source>
</reference>
<feature type="compositionally biased region" description="Low complexity" evidence="6">
    <location>
        <begin position="48"/>
        <end position="57"/>
    </location>
</feature>
<feature type="compositionally biased region" description="Acidic residues" evidence="6">
    <location>
        <begin position="698"/>
        <end position="707"/>
    </location>
</feature>
<keyword evidence="9" id="KW-1185">Reference proteome</keyword>
<comment type="caution">
    <text evidence="8">The sequence shown here is derived from an EMBL/GenBank/DDBJ whole genome shotgun (WGS) entry which is preliminary data.</text>
</comment>
<evidence type="ECO:0000313" key="8">
    <source>
        <dbReference type="EMBL" id="KAF8908964.1"/>
    </source>
</evidence>
<dbReference type="Pfam" id="PF02902">
    <property type="entry name" value="Peptidase_C48"/>
    <property type="match status" value="2"/>
</dbReference>
<evidence type="ECO:0000259" key="7">
    <source>
        <dbReference type="PROSITE" id="PS50600"/>
    </source>
</evidence>
<dbReference type="GO" id="GO:0005634">
    <property type="term" value="C:nucleus"/>
    <property type="evidence" value="ECO:0007669"/>
    <property type="project" value="TreeGrafter"/>
</dbReference>
<feature type="compositionally biased region" description="Basic and acidic residues" evidence="6">
    <location>
        <begin position="949"/>
        <end position="966"/>
    </location>
</feature>
<feature type="region of interest" description="Disordered" evidence="6">
    <location>
        <begin position="1"/>
        <end position="108"/>
    </location>
</feature>
<dbReference type="PANTHER" id="PTHR46896:SF3">
    <property type="entry name" value="FI06413P-RELATED"/>
    <property type="match status" value="1"/>
</dbReference>
<feature type="region of interest" description="Disordered" evidence="6">
    <location>
        <begin position="947"/>
        <end position="966"/>
    </location>
</feature>
<feature type="compositionally biased region" description="Basic and acidic residues" evidence="6">
    <location>
        <begin position="794"/>
        <end position="806"/>
    </location>
</feature>
<dbReference type="InterPro" id="IPR038765">
    <property type="entry name" value="Papain-like_cys_pep_sf"/>
</dbReference>
<evidence type="ECO:0000256" key="6">
    <source>
        <dbReference type="SAM" id="MobiDB-lite"/>
    </source>
</evidence>
<feature type="region of interest" description="Disordered" evidence="6">
    <location>
        <begin position="231"/>
        <end position="272"/>
    </location>
</feature>
<keyword evidence="5" id="KW-0378">Hydrolase</keyword>
<dbReference type="InterPro" id="IPR051947">
    <property type="entry name" value="Sentrin-specific_protease"/>
</dbReference>
<protein>
    <recommendedName>
        <fullName evidence="7">Ubiquitin-like protease family profile domain-containing protein</fullName>
    </recommendedName>
</protein>
<dbReference type="Gene3D" id="1.10.418.20">
    <property type="match status" value="1"/>
</dbReference>